<name>A0A9W8TN85_9PEZI</name>
<evidence type="ECO:0000313" key="3">
    <source>
        <dbReference type="Proteomes" id="UP001148614"/>
    </source>
</evidence>
<feature type="region of interest" description="Disordered" evidence="1">
    <location>
        <begin position="190"/>
        <end position="221"/>
    </location>
</feature>
<evidence type="ECO:0000313" key="2">
    <source>
        <dbReference type="EMBL" id="KAJ3573036.1"/>
    </source>
</evidence>
<protein>
    <submittedName>
        <fullName evidence="2">Uncharacterized protein</fullName>
    </submittedName>
</protein>
<feature type="compositionally biased region" description="Basic and acidic residues" evidence="1">
    <location>
        <begin position="207"/>
        <end position="221"/>
    </location>
</feature>
<dbReference type="PANTHER" id="PTHR42103:SF2">
    <property type="entry name" value="AB HYDROLASE-1 DOMAIN-CONTAINING PROTEIN"/>
    <property type="match status" value="1"/>
</dbReference>
<dbReference type="AlphaFoldDB" id="A0A9W8TN85"/>
<dbReference type="SUPFAM" id="SSF53474">
    <property type="entry name" value="alpha/beta-Hydrolases"/>
    <property type="match status" value="1"/>
</dbReference>
<dbReference type="Gene3D" id="3.40.50.1820">
    <property type="entry name" value="alpha/beta hydrolase"/>
    <property type="match status" value="1"/>
</dbReference>
<evidence type="ECO:0000256" key="1">
    <source>
        <dbReference type="SAM" id="MobiDB-lite"/>
    </source>
</evidence>
<dbReference type="Proteomes" id="UP001148614">
    <property type="component" value="Unassembled WGS sequence"/>
</dbReference>
<dbReference type="InterPro" id="IPR029058">
    <property type="entry name" value="AB_hydrolase_fold"/>
</dbReference>
<dbReference type="PANTHER" id="PTHR42103">
    <property type="entry name" value="ALPHA/BETA-HYDROLASES SUPERFAMILY PROTEIN"/>
    <property type="match status" value="1"/>
</dbReference>
<organism evidence="2 3">
    <name type="scientific">Xylaria arbuscula</name>
    <dbReference type="NCBI Taxonomy" id="114810"/>
    <lineage>
        <taxon>Eukaryota</taxon>
        <taxon>Fungi</taxon>
        <taxon>Dikarya</taxon>
        <taxon>Ascomycota</taxon>
        <taxon>Pezizomycotina</taxon>
        <taxon>Sordariomycetes</taxon>
        <taxon>Xylariomycetidae</taxon>
        <taxon>Xylariales</taxon>
        <taxon>Xylariaceae</taxon>
        <taxon>Xylaria</taxon>
    </lineage>
</organism>
<sequence>MPPQPIFSFTIPSVHDGTKLDCRLFYPSSLRDPSQPGPSWTGHVAIVAHPYAPLGGCFDDPIVDVIAGTLTLLGYMVATFNFRGAAPSTGRTSWTSRPEQADYVSVVGFLAYYAHHLYDSSPTTRCMSPQHLSTMLLAGYSYGALVMMNLPSLDAMLAYFATPAIHTAEADIRLRALHLAKAQSFYSISPGSPRRSQGVRFGGDEVSPERRRDGPVSDFHREERVRESVRHLLARAKLVYRKSIHWSSHDEADDELHQCLDKIEGDFKFQSAYLAVSPPVGLMAPISYIFPIQPPIALLGKKVQAHHR</sequence>
<reference evidence="2" key="1">
    <citation type="submission" date="2022-07" db="EMBL/GenBank/DDBJ databases">
        <title>Genome Sequence of Xylaria arbuscula.</title>
        <authorList>
            <person name="Buettner E."/>
        </authorList>
    </citation>
    <scope>NUCLEOTIDE SEQUENCE</scope>
    <source>
        <strain evidence="2">VT107</strain>
    </source>
</reference>
<keyword evidence="3" id="KW-1185">Reference proteome</keyword>
<gene>
    <name evidence="2" type="ORF">NPX13_g4844</name>
</gene>
<dbReference type="EMBL" id="JANPWZ010000714">
    <property type="protein sequence ID" value="KAJ3573036.1"/>
    <property type="molecule type" value="Genomic_DNA"/>
</dbReference>
<accession>A0A9W8TN85</accession>
<comment type="caution">
    <text evidence="2">The sequence shown here is derived from an EMBL/GenBank/DDBJ whole genome shotgun (WGS) entry which is preliminary data.</text>
</comment>
<proteinExistence type="predicted"/>
<dbReference type="VEuPathDB" id="FungiDB:F4678DRAFT_414318"/>